<organism evidence="2 3">
    <name type="scientific">Phakopsora pachyrhizi</name>
    <name type="common">Asian soybean rust disease fungus</name>
    <dbReference type="NCBI Taxonomy" id="170000"/>
    <lineage>
        <taxon>Eukaryota</taxon>
        <taxon>Fungi</taxon>
        <taxon>Dikarya</taxon>
        <taxon>Basidiomycota</taxon>
        <taxon>Pucciniomycotina</taxon>
        <taxon>Pucciniomycetes</taxon>
        <taxon>Pucciniales</taxon>
        <taxon>Phakopsoraceae</taxon>
        <taxon>Phakopsora</taxon>
    </lineage>
</organism>
<evidence type="ECO:0000313" key="2">
    <source>
        <dbReference type="EMBL" id="CAH7689261.1"/>
    </source>
</evidence>
<proteinExistence type="predicted"/>
<dbReference type="AlphaFoldDB" id="A0AAV0BR75"/>
<dbReference type="Proteomes" id="UP001153365">
    <property type="component" value="Unassembled WGS sequence"/>
</dbReference>
<feature type="compositionally biased region" description="Polar residues" evidence="1">
    <location>
        <begin position="8"/>
        <end position="26"/>
    </location>
</feature>
<dbReference type="EMBL" id="CALTRL010006054">
    <property type="protein sequence ID" value="CAH7689261.1"/>
    <property type="molecule type" value="Genomic_DNA"/>
</dbReference>
<evidence type="ECO:0000313" key="3">
    <source>
        <dbReference type="Proteomes" id="UP001153365"/>
    </source>
</evidence>
<name>A0AAV0BR75_PHAPC</name>
<keyword evidence="3" id="KW-1185">Reference proteome</keyword>
<comment type="caution">
    <text evidence="2">The sequence shown here is derived from an EMBL/GenBank/DDBJ whole genome shotgun (WGS) entry which is preliminary data.</text>
</comment>
<evidence type="ECO:0000256" key="1">
    <source>
        <dbReference type="SAM" id="MobiDB-lite"/>
    </source>
</evidence>
<sequence>MIHKHLIDQTSNSEDAMKSCHQNPWNSAPVDHLSLSGKPHQKHTYPHLGFSQDQGTSSNTIQPMYDTDVFGGNHINLVPNIDDFRYPDSSFVPQPHHNFEIPHDEQMTQHLAFHSTQNDLSNIHHLSDIRNRVYQNQDWGVLDFNPTSSSHNYGFVNTGAAIDYGSNLVDNENLIFGASKKSMSKEAQPTGGAKNKFTDKEKSELIRILKNDFRISPRGIMSFKSKGNDVWDPESIHKKGADLIKKYKSKGVEAKLRAEQLFAKAIGSKINRLRKFMIFEYTLDIEWKGSESFKLEIYEFSVKFKKHGNLDISRSTLNHMNRINVIGITFMKIISRKYWNDPVSERFGNDSSILHYTESFWNCCFRNDRVTNNVLRNFFKSLGKDCPEEDIDRFLSTRFLHRHNTPEIIFSRIKKSITGKTETKVTFMYSWYFVFFRAMVYYPHLVFDESYFSGNQLKNFVENGIIHIFDPVKKVQ</sequence>
<reference evidence="2" key="1">
    <citation type="submission" date="2022-06" db="EMBL/GenBank/DDBJ databases">
        <authorList>
            <consortium name="SYNGENTA / RWTH Aachen University"/>
        </authorList>
    </citation>
    <scope>NUCLEOTIDE SEQUENCE</scope>
</reference>
<gene>
    <name evidence="2" type="ORF">PPACK8108_LOCUS24298</name>
</gene>
<accession>A0AAV0BR75</accession>
<feature type="region of interest" description="Disordered" evidence="1">
    <location>
        <begin position="1"/>
        <end position="59"/>
    </location>
</feature>
<protein>
    <submittedName>
        <fullName evidence="2">Expressed protein</fullName>
    </submittedName>
</protein>